<dbReference type="Pfam" id="PF03009">
    <property type="entry name" value="GDPD"/>
    <property type="match status" value="1"/>
</dbReference>
<evidence type="ECO:0000256" key="1">
    <source>
        <dbReference type="SAM" id="MobiDB-lite"/>
    </source>
</evidence>
<dbReference type="InterPro" id="IPR010496">
    <property type="entry name" value="AL/BT2_dom"/>
</dbReference>
<dbReference type="Gene3D" id="3.20.20.190">
    <property type="entry name" value="Phosphatidylinositol (PI) phosphodiesterase"/>
    <property type="match status" value="2"/>
</dbReference>
<dbReference type="GO" id="GO:0008081">
    <property type="term" value="F:phosphoric diester hydrolase activity"/>
    <property type="evidence" value="ECO:0007669"/>
    <property type="project" value="InterPro"/>
</dbReference>
<dbReference type="PROSITE" id="PS51704">
    <property type="entry name" value="GP_PDE"/>
    <property type="match status" value="1"/>
</dbReference>
<dbReference type="GO" id="GO:0006629">
    <property type="term" value="P:lipid metabolic process"/>
    <property type="evidence" value="ECO:0007669"/>
    <property type="project" value="InterPro"/>
</dbReference>
<dbReference type="CDD" id="cd08556">
    <property type="entry name" value="GDPD"/>
    <property type="match status" value="1"/>
</dbReference>
<gene>
    <name evidence="4" type="ORF">ABPAL_B0006</name>
</gene>
<geneLocation type="plasmid" evidence="4">
    <name>pALWED2.3</name>
</geneLocation>
<reference evidence="4" key="1">
    <citation type="submission" date="2018-09" db="EMBL/GenBank/DDBJ databases">
        <title>Resistance of ancient and modern Acinetobacter lwoffii strains to heavy metals and arsenic revealed by genome analysis.</title>
        <authorList>
            <person name="Mindlin S."/>
            <person name="Petrenko A."/>
            <person name="Kurakov A."/>
            <person name="Beletsky A."/>
            <person name="Mardanov A."/>
            <person name="Petrova M."/>
        </authorList>
    </citation>
    <scope>NUCLEOTIDE SEQUENCE</scope>
    <source>
        <strain evidence="4">ED45-23</strain>
        <plasmid evidence="4">pALWED2.3</plasmid>
    </source>
</reference>
<feature type="domain" description="GP-PDE" evidence="3">
    <location>
        <begin position="472"/>
        <end position="708"/>
    </location>
</feature>
<evidence type="ECO:0000256" key="2">
    <source>
        <dbReference type="SAM" id="SignalP"/>
    </source>
</evidence>
<sequence length="798" mass="88440">MTKLTSLSLAILLAFNLTACNDNDDKDESSALPETPTTPAPEPETPEEEVPVPKVYLDENFDQLTALPAAWTTLRSNAGTVEVKDGSLFIDGRANDTQMTTLMLSPEYQKLRNYRIDIEFTYLERNNGGRWGSIIYRAADSYAEPAFTPYYQFAIRADAAGASGLELALRQPTNAWNVLHKSAYKENMEVNKSYKATVIVHGQRVRHYIDDNLVLDTTLPYNLDQGAIGLSTAGLLMKVDAIKITEQLDPLPESNRVTEIIDHNLPVSMAPTIAQPAPVNGISSTAATHIAYQLDEQLNLLNTEQEKVMALRDYLNDSTRRTLPLLRIQNEQTINKLKTLGESYDLADITLLSDQPELLRKARIAIPALRTALDYSKQTGLSSSTKDIVTIAHNTNSSLAKIVILPKHLVQTEVVSHLQRLLITPWANLDSSSPLTAAEFLSTGVNGIYTEQPDSVLSIMKLMAPNTLLRKPLITGHRGIPALEDENTLEGTLKAIQVGADAVEYDVYLSKDNHVVVMHDSTTTRTTGVNAKIEDLTLAEIQNLRTIPNGRKVPTMDEILAAVKQYPNVTNFIEIKSSKPEIVPKIKELLDKHNAYDQAIVISFVGDQILHMKNEIPGVSTGYLTSTPTAQSNIVNTRRILDAAQKYSSTFNPSFSGLNKELMMMASQRGVTFWPWTFRLNKDDFYRMYVQGTHGLTTDYAHESSNLAVKLNTASQLIATAGKPVEINAEIQTQIGTKSNYLVKNMLVLPNSAKYTQNGQGLTFTEKGTAYVMPSYQYTMAPNYTYTIYAKPVTVTIQ</sequence>
<dbReference type="AlphaFoldDB" id="A0A385H823"/>
<dbReference type="PANTHER" id="PTHR46211">
    <property type="entry name" value="GLYCEROPHOSPHORYL DIESTER PHOSPHODIESTERASE"/>
    <property type="match status" value="1"/>
</dbReference>
<dbReference type="InterPro" id="IPR030395">
    <property type="entry name" value="GP_PDE_dom"/>
</dbReference>
<feature type="chain" id="PRO_5017453015" evidence="2">
    <location>
        <begin position="20"/>
        <end position="798"/>
    </location>
</feature>
<protein>
    <submittedName>
        <fullName evidence="4">Glycerophosphodiester phosphodiesterase family protein</fullName>
    </submittedName>
</protein>
<dbReference type="PANTHER" id="PTHR46211:SF14">
    <property type="entry name" value="GLYCEROPHOSPHODIESTER PHOSPHODIESTERASE"/>
    <property type="match status" value="1"/>
</dbReference>
<name>A0A385H823_ACILW</name>
<keyword evidence="2" id="KW-0732">Signal</keyword>
<evidence type="ECO:0000313" key="4">
    <source>
        <dbReference type="EMBL" id="AXX83762.1"/>
    </source>
</evidence>
<dbReference type="Gene3D" id="2.60.120.560">
    <property type="entry name" value="Exo-inulinase, domain 1"/>
    <property type="match status" value="1"/>
</dbReference>
<dbReference type="RefSeq" id="WP_127801717.1">
    <property type="nucleotide sequence ID" value="NZ_CP032118.2"/>
</dbReference>
<proteinExistence type="predicted"/>
<dbReference type="SUPFAM" id="SSF51695">
    <property type="entry name" value="PLC-like phosphodiesterases"/>
    <property type="match status" value="1"/>
</dbReference>
<dbReference type="EMBL" id="CP032118">
    <property type="protein sequence ID" value="AXX83762.1"/>
    <property type="molecule type" value="Genomic_DNA"/>
</dbReference>
<dbReference type="Pfam" id="PF06439">
    <property type="entry name" value="3keto-disac_hyd"/>
    <property type="match status" value="1"/>
</dbReference>
<feature type="region of interest" description="Disordered" evidence="1">
    <location>
        <begin position="24"/>
        <end position="50"/>
    </location>
</feature>
<feature type="signal peptide" evidence="2">
    <location>
        <begin position="1"/>
        <end position="19"/>
    </location>
</feature>
<evidence type="ECO:0000259" key="3">
    <source>
        <dbReference type="PROSITE" id="PS51704"/>
    </source>
</evidence>
<keyword evidence="4" id="KW-0614">Plasmid</keyword>
<dbReference type="InterPro" id="IPR017946">
    <property type="entry name" value="PLC-like_Pdiesterase_TIM-brl"/>
</dbReference>
<accession>A0A385H823</accession>
<organism evidence="4">
    <name type="scientific">Acinetobacter lwoffii</name>
    <dbReference type="NCBI Taxonomy" id="28090"/>
    <lineage>
        <taxon>Bacteria</taxon>
        <taxon>Pseudomonadati</taxon>
        <taxon>Pseudomonadota</taxon>
        <taxon>Gammaproteobacteria</taxon>
        <taxon>Moraxellales</taxon>
        <taxon>Moraxellaceae</taxon>
        <taxon>Acinetobacter</taxon>
    </lineage>
</organism>